<protein>
    <recommendedName>
        <fullName evidence="2">DUF1648 domain-containing protein</fullName>
    </recommendedName>
</protein>
<feature type="transmembrane region" description="Helical" evidence="1">
    <location>
        <begin position="148"/>
        <end position="166"/>
    </location>
</feature>
<keyword evidence="1" id="KW-0472">Membrane</keyword>
<dbReference type="InterPro" id="IPR012867">
    <property type="entry name" value="DUF1648"/>
</dbReference>
<sequence length="174" mass="20126">MTFNMFRKQPQIEVKPTETDKKIIIAGWLLTAVHLITVLSFYATLPKTIPIHFNLMGEPDAYGHKSTLWIIPVLNLILYYGMTQLVTKLKPWKFNYPVRVTEKNAPRLYGMNIRMMVLVNLGISALFFVVTLHTIAVAKSFDLLNLGWLILVLLATLTLMPFWYILKMFKLPKE</sequence>
<dbReference type="KEGG" id="mlt:VC82_731"/>
<feature type="transmembrane region" description="Helical" evidence="1">
    <location>
        <begin position="62"/>
        <end position="82"/>
    </location>
</feature>
<evidence type="ECO:0000313" key="3">
    <source>
        <dbReference type="EMBL" id="AKA34393.1"/>
    </source>
</evidence>
<gene>
    <name evidence="3" type="ORF">VC82_731</name>
</gene>
<organism evidence="3 4">
    <name type="scientific">Flagellimonas lutaonensis</name>
    <dbReference type="NCBI Taxonomy" id="516051"/>
    <lineage>
        <taxon>Bacteria</taxon>
        <taxon>Pseudomonadati</taxon>
        <taxon>Bacteroidota</taxon>
        <taxon>Flavobacteriia</taxon>
        <taxon>Flavobacteriales</taxon>
        <taxon>Flavobacteriaceae</taxon>
        <taxon>Flagellimonas</taxon>
    </lineage>
</organism>
<dbReference type="RefSeq" id="WP_045801163.1">
    <property type="nucleotide sequence ID" value="NZ_CP011071.1"/>
</dbReference>
<accession>A0A0D5YR82</accession>
<dbReference type="Proteomes" id="UP000032726">
    <property type="component" value="Chromosome"/>
</dbReference>
<evidence type="ECO:0000256" key="1">
    <source>
        <dbReference type="SAM" id="Phobius"/>
    </source>
</evidence>
<keyword evidence="4" id="KW-1185">Reference proteome</keyword>
<reference evidence="3 4" key="1">
    <citation type="submission" date="2015-03" db="EMBL/GenBank/DDBJ databases">
        <title>Complete genome sequence of Muricauda lutaonensis CC-HSB-11T, isolated from a coastal hot spring.</title>
        <authorList>
            <person name="Kim K.M."/>
        </authorList>
    </citation>
    <scope>NUCLEOTIDE SEQUENCE [LARGE SCALE GENOMIC DNA]</scope>
    <source>
        <strain evidence="3 4">CC-HSB-11</strain>
    </source>
</reference>
<dbReference type="OrthoDB" id="9808690at2"/>
<dbReference type="STRING" id="516051.VC82_731"/>
<evidence type="ECO:0000313" key="4">
    <source>
        <dbReference type="Proteomes" id="UP000032726"/>
    </source>
</evidence>
<dbReference type="Pfam" id="PF07853">
    <property type="entry name" value="DUF1648"/>
    <property type="match status" value="1"/>
</dbReference>
<dbReference type="EMBL" id="CP011071">
    <property type="protein sequence ID" value="AKA34393.1"/>
    <property type="molecule type" value="Genomic_DNA"/>
</dbReference>
<evidence type="ECO:0000259" key="2">
    <source>
        <dbReference type="Pfam" id="PF07853"/>
    </source>
</evidence>
<dbReference type="AlphaFoldDB" id="A0A0D5YR82"/>
<name>A0A0D5YR82_9FLAO</name>
<keyword evidence="1" id="KW-0812">Transmembrane</keyword>
<dbReference type="HOGENOM" id="CLU_120972_0_0_10"/>
<keyword evidence="1" id="KW-1133">Transmembrane helix</keyword>
<feature type="transmembrane region" description="Helical" evidence="1">
    <location>
        <begin position="117"/>
        <end position="136"/>
    </location>
</feature>
<feature type="transmembrane region" description="Helical" evidence="1">
    <location>
        <begin position="23"/>
        <end position="42"/>
    </location>
</feature>
<proteinExistence type="predicted"/>
<feature type="domain" description="DUF1648" evidence="2">
    <location>
        <begin position="30"/>
        <end position="75"/>
    </location>
</feature>